<feature type="region of interest" description="Disordered" evidence="13">
    <location>
        <begin position="242"/>
        <end position="261"/>
    </location>
</feature>
<evidence type="ECO:0000256" key="10">
    <source>
        <dbReference type="ARBA" id="ARBA00024479"/>
    </source>
</evidence>
<dbReference type="InterPro" id="IPR026849">
    <property type="entry name" value="ATG2"/>
</dbReference>
<dbReference type="GO" id="GO:0000045">
    <property type="term" value="P:autophagosome assembly"/>
    <property type="evidence" value="ECO:0007669"/>
    <property type="project" value="TreeGrafter"/>
</dbReference>
<dbReference type="GO" id="GO:0061723">
    <property type="term" value="P:glycophagy"/>
    <property type="evidence" value="ECO:0007669"/>
    <property type="project" value="TreeGrafter"/>
</dbReference>
<keyword evidence="8" id="KW-0445">Lipid transport</keyword>
<dbReference type="GO" id="GO:0034727">
    <property type="term" value="P:piecemeal microautophagy of the nucleus"/>
    <property type="evidence" value="ECO:0007669"/>
    <property type="project" value="TreeGrafter"/>
</dbReference>
<dbReference type="GO" id="GO:0005789">
    <property type="term" value="C:endoplasmic reticulum membrane"/>
    <property type="evidence" value="ECO:0007669"/>
    <property type="project" value="UniProtKB-SubCell"/>
</dbReference>
<evidence type="ECO:0000256" key="13">
    <source>
        <dbReference type="SAM" id="MobiDB-lite"/>
    </source>
</evidence>
<feature type="compositionally biased region" description="Basic and acidic residues" evidence="13">
    <location>
        <begin position="919"/>
        <end position="935"/>
    </location>
</feature>
<dbReference type="OrthoDB" id="18982at2759"/>
<evidence type="ECO:0000256" key="12">
    <source>
        <dbReference type="ARBA" id="ARBA00024631"/>
    </source>
</evidence>
<feature type="compositionally biased region" description="Polar residues" evidence="13">
    <location>
        <begin position="429"/>
        <end position="444"/>
    </location>
</feature>
<feature type="region of interest" description="Disordered" evidence="13">
    <location>
        <begin position="371"/>
        <end position="445"/>
    </location>
</feature>
<feature type="region of interest" description="Disordered" evidence="13">
    <location>
        <begin position="953"/>
        <end position="987"/>
    </location>
</feature>
<comment type="catalytic activity">
    <reaction evidence="10">
        <text>a 1,2-diacyl-sn-glycero-3-phospho-L-serine(in) = a 1,2-diacyl-sn-glycero-3-phospho-L-serine(out)</text>
        <dbReference type="Rhea" id="RHEA:38663"/>
        <dbReference type="ChEBI" id="CHEBI:57262"/>
    </reaction>
</comment>
<feature type="compositionally biased region" description="Low complexity" evidence="13">
    <location>
        <begin position="311"/>
        <end position="323"/>
    </location>
</feature>
<feature type="compositionally biased region" description="Polar residues" evidence="13">
    <location>
        <begin position="395"/>
        <end position="409"/>
    </location>
</feature>
<sequence>MSWWSPSWLPALPSIDFSLPSGIQRRFISFALRRSLGHLLKPGQLEAQQVDSQIGSGYVQVRDLELDNDAINALIAGLPVRLHDGSLSKVTARVPWPNPLTSTIGLSIESLHLIFHLAPTLSEAAPPSSHNLAESVASVAETFIHEELSPTEEATLRHSFHPDLAASSQSLGPEVPGGLDPFVTDDETFHGDADIPGVSIFATLVERLLARFEFEAVDTRITLVHPGHASFTLKIPEIRYGYPNEPDSSSPGTTRAASGDAARAVSISGVTLTTLSLRPPSPQAMTPTQASPVRSHQSISPEASHIVNCVSPSVSESPASPRSDSSEFDEDTQMLMSQSIAVLPPRPVSPTSAASSMYQSAISSPIASFARDPSHHFQSEPEQRSSRPPSPPSSTGMNSPSSAGPQSHSPIIGMNSPSSADPQSPPSSVRMTSPTSAGSPSSQRLLPILTDNEEETIFSIASEPITIHFTPPITAPGIDSDLSPSSDPNVSSQGRSETEPGHSQTRPFTLSISLGVPACALQARHIRSIIDIAQSWGSHSPQSTDSSETQESRPSSTSQSVLQADLQVRGAVLILLPDAEHVPGARNGLADFFSRPLLPPRLPHGFVRIFLEGLSVSLSKQSVAVSTFSRTTTPRAPNVTLGISTSTSLTTTLHDMSVIAFLATRDFSENEPSTTYTASPILITDPYLSSQYPLTRIDNAVFCTDQDQHQLSHFDIIDWTSPSRRNETGKLSHWRTKPQRHIPTISPSQPSALLAQDRGATISVHGSPRPRTSELPRTIPSAPARTLFGSPRSPGSPSPLRPGTSPREVSSLDDTLGRSSSAMIVEASWTSPSGKTGHDQSGEVTLDVSFGPLHLYADLGLLLRKDVPSVPSEATVFLEEITGKSEDTLHPQPAVDQGDSDNGDDDLGHPDSRPATPRAHREYHTTERERDSERERRRLERLILEDLDLTYDYRDGDTEKPRRRPAEPSSAAMGHRKRKRRSKKSSSMAITVKFSAIRAEVRVPPPPSRTPRSGALILDIHDLCLSPGQATVKTDEPRARFRQVDDPAFPEAYDTQSAEDVGTPLLTAGWKRIVLAHSLVGEEKAYTFVALCADGLGGHSTEGAHLGSDAPAISPDSQSQRALRVTRSSPATVRSGLRSSPLVVALDISSVLVELSKPVLDGLQIWADDIAQFVEHITSEISSSKDTAPSVSAQTSMIGSRYFARGSGSTASGSLGASNIHTQPQSSSETVIKLGIQETIVRLLVPRKAVASTIIRPFHIMASDVDLLLELKPEGKDETVLTLGVSGIDIQDVDKSGSHATLLCMTNPHDLDSAVRPALKVRFVSLTVPETVAKESRVKLTICGLTCNVLPEFDWVQDLATFAKAPPGVFESVVPSERTRVSLKLADTSVRIMAARHPGALVSYFGELDFSTDIVGDSPEMEFNCGIASLSLYFLDDLKVLAEDSTPAKQHKRGSSSGSIWRGMGYALLAELSGAQVKLLRDQAETPASVNVTVVDGDLRLHMCADTMGALIAFVSGIGPAPDPADPKSPKRKRPTEPANLASPSRTSSYMLSSLDEYAFQKLPEVGAAPDMIQDDLPRNPEYLDDFGAAAGLKELSDDELDEFDNFESTPVNESDDVNVISRFGGETIKMLGGQALRIVEEYFENITPEPVDGSAGLGDSTLHVKVQDCNATLFLYDGYDWARTRRTIEEGRKEMKRKLAKIKQLVASGQTPDPSVEETSALLFNSVYVGLEHGIDELEPAALIAAIDEELNDDETASHSSWQSLKPQQMSSPGRAATALPTSGSRRSLARSRAPGIEFRFSGLNIDQKKFKDGVPLVSRLLVCIQDVDILDHIKTSTWRKFLTTLREDSRGNIREAGSNMVRIELRSVHPVPDHPSEEARLRAKILPLRLHVDQDALDFLKKFFSFKDPDASPAPSSDSDSDEIYFQQAEVFPVDIKLDYKPRRVDYRALRDGRTIELMNFFHFDGAEMTLRHITLNGITGWARMFDLLNDLWTPDVKATQLVDVISGVSPIRSVVNVGSGVADLVLLPIAQYKKDGRVYRGLQKGTKAFVKSTAMEAIRLGARLATGTQVILEQAETVLGGQFEQALTAEAVSTFVGEPGEGADEDADLISRYAEQPMNVREGVQSAYKSLKRNFSSAAQTILAVPMEVYERSGNEGPVRAVVRAVPIAVLKPMIGASEAVSKTLMGIHNQLDPGIRAENEAKYKQR</sequence>
<evidence type="ECO:0000313" key="15">
    <source>
        <dbReference type="Proteomes" id="UP000250043"/>
    </source>
</evidence>
<feature type="region of interest" description="Disordered" evidence="13">
    <location>
        <begin position="1522"/>
        <end position="1548"/>
    </location>
</feature>
<dbReference type="EMBL" id="KV722372">
    <property type="protein sequence ID" value="OCH92227.1"/>
    <property type="molecule type" value="Genomic_DNA"/>
</dbReference>
<dbReference type="GO" id="GO:0061709">
    <property type="term" value="P:reticulophagy"/>
    <property type="evidence" value="ECO:0007669"/>
    <property type="project" value="TreeGrafter"/>
</dbReference>
<dbReference type="GO" id="GO:0043495">
    <property type="term" value="F:protein-membrane adaptor activity"/>
    <property type="evidence" value="ECO:0007669"/>
    <property type="project" value="TreeGrafter"/>
</dbReference>
<dbReference type="PANTHER" id="PTHR13190:SF1">
    <property type="entry name" value="AUTOPHAGY-RELATED 2, ISOFORM A"/>
    <property type="match status" value="1"/>
</dbReference>
<keyword evidence="9" id="KW-0472">Membrane</keyword>
<dbReference type="GO" id="GO:0034045">
    <property type="term" value="C:phagophore assembly site membrane"/>
    <property type="evidence" value="ECO:0007669"/>
    <property type="project" value="UniProtKB-SubCell"/>
</dbReference>
<feature type="region of interest" description="Disordered" evidence="13">
    <location>
        <begin position="882"/>
        <end position="935"/>
    </location>
</feature>
<evidence type="ECO:0000256" key="9">
    <source>
        <dbReference type="ARBA" id="ARBA00023136"/>
    </source>
</evidence>
<keyword evidence="7" id="KW-0072">Autophagy</keyword>
<evidence type="ECO:0000256" key="3">
    <source>
        <dbReference type="ARBA" id="ARBA00009714"/>
    </source>
</evidence>
<organism evidence="14 15">
    <name type="scientific">Obba rivulosa</name>
    <dbReference type="NCBI Taxonomy" id="1052685"/>
    <lineage>
        <taxon>Eukaryota</taxon>
        <taxon>Fungi</taxon>
        <taxon>Dikarya</taxon>
        <taxon>Basidiomycota</taxon>
        <taxon>Agaricomycotina</taxon>
        <taxon>Agaricomycetes</taxon>
        <taxon>Polyporales</taxon>
        <taxon>Gelatoporiaceae</taxon>
        <taxon>Obba</taxon>
    </lineage>
</organism>
<comment type="subcellular location">
    <subcellularLocation>
        <location evidence="1">Endoplasmic reticulum membrane</location>
        <topology evidence="1">Peripheral membrane protein</topology>
    </subcellularLocation>
    <subcellularLocation>
        <location evidence="2">Preautophagosomal structure membrane</location>
        <topology evidence="2">Peripheral membrane protein</topology>
    </subcellularLocation>
</comment>
<feature type="region of interest" description="Disordered" evidence="13">
    <location>
        <begin position="536"/>
        <end position="561"/>
    </location>
</feature>
<feature type="compositionally biased region" description="Basic and acidic residues" evidence="13">
    <location>
        <begin position="953"/>
        <end position="966"/>
    </location>
</feature>
<feature type="region of interest" description="Disordered" evidence="13">
    <location>
        <begin position="275"/>
        <end position="300"/>
    </location>
</feature>
<feature type="region of interest" description="Disordered" evidence="13">
    <location>
        <begin position="725"/>
        <end position="816"/>
    </location>
</feature>
<evidence type="ECO:0000256" key="7">
    <source>
        <dbReference type="ARBA" id="ARBA00023006"/>
    </source>
</evidence>
<feature type="compositionally biased region" description="Polar residues" evidence="13">
    <location>
        <begin position="482"/>
        <end position="508"/>
    </location>
</feature>
<evidence type="ECO:0000256" key="5">
    <source>
        <dbReference type="ARBA" id="ARBA00022448"/>
    </source>
</evidence>
<evidence type="ECO:0000256" key="2">
    <source>
        <dbReference type="ARBA" id="ARBA00004623"/>
    </source>
</evidence>
<name>A0A8E2B4E6_9APHY</name>
<dbReference type="Proteomes" id="UP000250043">
    <property type="component" value="Unassembled WGS sequence"/>
</dbReference>
<comment type="similarity">
    <text evidence="3">Belongs to the ATG2 family.</text>
</comment>
<feature type="compositionally biased region" description="Polar residues" evidence="13">
    <location>
        <begin position="1759"/>
        <end position="1773"/>
    </location>
</feature>
<gene>
    <name evidence="14" type="ORF">OBBRIDRAFT_869049</name>
</gene>
<dbReference type="Pfam" id="PF13329">
    <property type="entry name" value="ATG2_CAD"/>
    <property type="match status" value="2"/>
</dbReference>
<keyword evidence="6" id="KW-0256">Endoplasmic reticulum</keyword>
<feature type="region of interest" description="Disordered" evidence="13">
    <location>
        <begin position="1757"/>
        <end position="1792"/>
    </location>
</feature>
<dbReference type="GO" id="GO:0061908">
    <property type="term" value="C:phagophore"/>
    <property type="evidence" value="ECO:0007669"/>
    <property type="project" value="TreeGrafter"/>
</dbReference>
<feature type="region of interest" description="Disordered" evidence="13">
    <location>
        <begin position="311"/>
        <end position="330"/>
    </location>
</feature>
<keyword evidence="5" id="KW-0813">Transport</keyword>
<evidence type="ECO:0000313" key="14">
    <source>
        <dbReference type="EMBL" id="OCH92227.1"/>
    </source>
</evidence>
<feature type="compositionally biased region" description="Basic and acidic residues" evidence="13">
    <location>
        <begin position="372"/>
        <end position="385"/>
    </location>
</feature>
<comment type="catalytic activity">
    <reaction evidence="12">
        <text>a 1,2-diacyl-sn-glycero-3-phosphocholine(in) = a 1,2-diacyl-sn-glycero-3-phosphocholine(out)</text>
        <dbReference type="Rhea" id="RHEA:38571"/>
        <dbReference type="ChEBI" id="CHEBI:57643"/>
    </reaction>
</comment>
<evidence type="ECO:0000256" key="6">
    <source>
        <dbReference type="ARBA" id="ARBA00022824"/>
    </source>
</evidence>
<dbReference type="PANTHER" id="PTHR13190">
    <property type="entry name" value="AUTOPHAGY-RELATED 2, ISOFORM A"/>
    <property type="match status" value="1"/>
</dbReference>
<feature type="compositionally biased region" description="Polar residues" evidence="13">
    <location>
        <begin position="246"/>
        <end position="256"/>
    </location>
</feature>
<keyword evidence="15" id="KW-1185">Reference proteome</keyword>
<dbReference type="GO" id="GO:0006869">
    <property type="term" value="P:lipid transport"/>
    <property type="evidence" value="ECO:0007669"/>
    <property type="project" value="UniProtKB-KW"/>
</dbReference>
<feature type="region of interest" description="Disordered" evidence="13">
    <location>
        <begin position="468"/>
        <end position="508"/>
    </location>
</feature>
<evidence type="ECO:0000256" key="4">
    <source>
        <dbReference type="ARBA" id="ARBA00018070"/>
    </source>
</evidence>
<reference evidence="14 15" key="1">
    <citation type="submission" date="2016-07" db="EMBL/GenBank/DDBJ databases">
        <title>Draft genome of the white-rot fungus Obba rivulosa 3A-2.</title>
        <authorList>
            <consortium name="DOE Joint Genome Institute"/>
            <person name="Miettinen O."/>
            <person name="Riley R."/>
            <person name="Acob R."/>
            <person name="Barry K."/>
            <person name="Cullen D."/>
            <person name="De Vries R."/>
            <person name="Hainaut M."/>
            <person name="Hatakka A."/>
            <person name="Henrissat B."/>
            <person name="Hilden K."/>
            <person name="Kuo R."/>
            <person name="Labutti K."/>
            <person name="Lipzen A."/>
            <person name="Makela M.R."/>
            <person name="Sandor L."/>
            <person name="Spatafora J.W."/>
            <person name="Grigoriev I.V."/>
            <person name="Hibbett D.S."/>
        </authorList>
    </citation>
    <scope>NUCLEOTIDE SEQUENCE [LARGE SCALE GENOMIC DNA]</scope>
    <source>
        <strain evidence="14 15">3A-2</strain>
    </source>
</reference>
<dbReference type="GO" id="GO:0000422">
    <property type="term" value="P:autophagy of mitochondrion"/>
    <property type="evidence" value="ECO:0007669"/>
    <property type="project" value="TreeGrafter"/>
</dbReference>
<comment type="catalytic activity">
    <reaction evidence="11">
        <text>a 1,2-diacyl-sn-glycero-3-phosphoethanolamine(in) = a 1,2-diacyl-sn-glycero-3-phosphoethanolamine(out)</text>
        <dbReference type="Rhea" id="RHEA:38895"/>
        <dbReference type="ChEBI" id="CHEBI:64612"/>
    </reaction>
</comment>
<evidence type="ECO:0000256" key="11">
    <source>
        <dbReference type="ARBA" id="ARBA00024615"/>
    </source>
</evidence>
<protein>
    <recommendedName>
        <fullName evidence="4">Autophagy-related protein 2</fullName>
    </recommendedName>
</protein>
<accession>A0A8E2B4E6</accession>
<feature type="compositionally biased region" description="Basic residues" evidence="13">
    <location>
        <begin position="974"/>
        <end position="984"/>
    </location>
</feature>
<evidence type="ECO:0000256" key="8">
    <source>
        <dbReference type="ARBA" id="ARBA00023055"/>
    </source>
</evidence>
<proteinExistence type="inferred from homology"/>
<evidence type="ECO:0000256" key="1">
    <source>
        <dbReference type="ARBA" id="ARBA00004406"/>
    </source>
</evidence>
<feature type="compositionally biased region" description="Polar residues" evidence="13">
    <location>
        <begin position="283"/>
        <end position="300"/>
    </location>
</feature>
<dbReference type="GO" id="GO:0032266">
    <property type="term" value="F:phosphatidylinositol-3-phosphate binding"/>
    <property type="evidence" value="ECO:0007669"/>
    <property type="project" value="TreeGrafter"/>
</dbReference>
<feature type="compositionally biased region" description="Low complexity" evidence="13">
    <location>
        <begin position="416"/>
        <end position="428"/>
    </location>
</feature>